<accession>A0AAD7KGU0</accession>
<dbReference type="Proteomes" id="UP001215280">
    <property type="component" value="Unassembled WGS sequence"/>
</dbReference>
<feature type="domain" description="DUF5071" evidence="1">
    <location>
        <begin position="1"/>
        <end position="98"/>
    </location>
</feature>
<dbReference type="InterPro" id="IPR031837">
    <property type="entry name" value="DUF5071"/>
</dbReference>
<gene>
    <name evidence="2" type="ORF">DFH07DRAFT_726162</name>
</gene>
<organism evidence="2 3">
    <name type="scientific">Mycena maculata</name>
    <dbReference type="NCBI Taxonomy" id="230809"/>
    <lineage>
        <taxon>Eukaryota</taxon>
        <taxon>Fungi</taxon>
        <taxon>Dikarya</taxon>
        <taxon>Basidiomycota</taxon>
        <taxon>Agaricomycotina</taxon>
        <taxon>Agaricomycetes</taxon>
        <taxon>Agaricomycetidae</taxon>
        <taxon>Agaricales</taxon>
        <taxon>Marasmiineae</taxon>
        <taxon>Mycenaceae</taxon>
        <taxon>Mycena</taxon>
    </lineage>
</organism>
<name>A0AAD7KGU0_9AGAR</name>
<dbReference type="AlphaFoldDB" id="A0AAD7KGU0"/>
<sequence>MAPFVPELLDWLKDANWPPYGACWLQLTRFPELAVDPIRQVLRDGEDGEWEEHLLQFIEREMPPEVRETARAEVERVAQRPTQDEIDCEAVEAANDCLREMDGYLNRANM</sequence>
<comment type="caution">
    <text evidence="2">The sequence shown here is derived from an EMBL/GenBank/DDBJ whole genome shotgun (WGS) entry which is preliminary data.</text>
</comment>
<protein>
    <recommendedName>
        <fullName evidence="1">DUF5071 domain-containing protein</fullName>
    </recommendedName>
</protein>
<proteinExistence type="predicted"/>
<dbReference type="EMBL" id="JARJLG010000001">
    <property type="protein sequence ID" value="KAJ7785277.1"/>
    <property type="molecule type" value="Genomic_DNA"/>
</dbReference>
<reference evidence="2" key="1">
    <citation type="submission" date="2023-03" db="EMBL/GenBank/DDBJ databases">
        <title>Massive genome expansion in bonnet fungi (Mycena s.s.) driven by repeated elements and novel gene families across ecological guilds.</title>
        <authorList>
            <consortium name="Lawrence Berkeley National Laboratory"/>
            <person name="Harder C.B."/>
            <person name="Miyauchi S."/>
            <person name="Viragh M."/>
            <person name="Kuo A."/>
            <person name="Thoen E."/>
            <person name="Andreopoulos B."/>
            <person name="Lu D."/>
            <person name="Skrede I."/>
            <person name="Drula E."/>
            <person name="Henrissat B."/>
            <person name="Morin E."/>
            <person name="Kohler A."/>
            <person name="Barry K."/>
            <person name="LaButti K."/>
            <person name="Morin E."/>
            <person name="Salamov A."/>
            <person name="Lipzen A."/>
            <person name="Mereny Z."/>
            <person name="Hegedus B."/>
            <person name="Baldrian P."/>
            <person name="Stursova M."/>
            <person name="Weitz H."/>
            <person name="Taylor A."/>
            <person name="Grigoriev I.V."/>
            <person name="Nagy L.G."/>
            <person name="Martin F."/>
            <person name="Kauserud H."/>
        </authorList>
    </citation>
    <scope>NUCLEOTIDE SEQUENCE</scope>
    <source>
        <strain evidence="2">CBHHK188m</strain>
    </source>
</reference>
<dbReference type="Gene3D" id="1.25.40.750">
    <property type="entry name" value="Domain of unknown function DUF5071"/>
    <property type="match status" value="1"/>
</dbReference>
<dbReference type="InterPro" id="IPR038692">
    <property type="entry name" value="Cthe_2751_sf"/>
</dbReference>
<evidence type="ECO:0000313" key="3">
    <source>
        <dbReference type="Proteomes" id="UP001215280"/>
    </source>
</evidence>
<dbReference type="Pfam" id="PF16804">
    <property type="entry name" value="DUF5071"/>
    <property type="match status" value="1"/>
</dbReference>
<evidence type="ECO:0000313" key="2">
    <source>
        <dbReference type="EMBL" id="KAJ7785277.1"/>
    </source>
</evidence>
<keyword evidence="3" id="KW-1185">Reference proteome</keyword>
<evidence type="ECO:0000259" key="1">
    <source>
        <dbReference type="Pfam" id="PF16804"/>
    </source>
</evidence>